<keyword evidence="7 10" id="KW-0573">Peptidoglycan synthesis</keyword>
<keyword evidence="5 10" id="KW-0067">ATP-binding</keyword>
<dbReference type="InterPro" id="IPR051046">
    <property type="entry name" value="MurCDEF_CellWall_CoF430Synth"/>
</dbReference>
<comment type="subcellular location">
    <subcellularLocation>
        <location evidence="10 11">Cytoplasm</location>
    </subcellularLocation>
</comment>
<evidence type="ECO:0000259" key="13">
    <source>
        <dbReference type="Pfam" id="PF02875"/>
    </source>
</evidence>
<feature type="domain" description="Mur ligase C-terminal" evidence="13">
    <location>
        <begin position="351"/>
        <end position="462"/>
    </location>
</feature>
<dbReference type="InterPro" id="IPR035911">
    <property type="entry name" value="MurE/MurF_N"/>
</dbReference>
<dbReference type="AlphaFoldDB" id="A0A8J3EVG5"/>
<evidence type="ECO:0000256" key="4">
    <source>
        <dbReference type="ARBA" id="ARBA00022741"/>
    </source>
</evidence>
<evidence type="ECO:0000259" key="14">
    <source>
        <dbReference type="Pfam" id="PF08245"/>
    </source>
</evidence>
<keyword evidence="6 10" id="KW-0133">Cell shape</keyword>
<sequence>MSTLWNAYEAAAATGGALCARGDLGDNDEVLPEESWIASGLSIDTRTIRKGDIFVALKAARDGHDFVRNAFKAGASAALVSRAPEDTPDGAPLLLVQDTQKGLEALAAAARDRCFGKLIGVTGSAGKTSTKEMLRTMLMGQGKVHAAEKSFNNHWGVPLTLAALQPDTDYGVFEIGMNHAGEITPLTKLVRPHVAIVTTVAAAHLEFFDSVAAIAEAKAEIILGLRKGGTAVLPIDNEHFAILAKQVSDINQYGREIKTITFGRAEGADLRMLDYTATTEGRGTIAAEIFGERKSFTIGLAGEHQAMNALAALAAVRAVGGDLGLAMEALAGHRPVGGRGKPVDLNLDGKSVTLLDESYNANPASMAAAIHVLASWKGAQKIAVLGEMRELGDNGPTLHAGLGPLLEKAGVSRVYAAGTLMKPMFDALPEAMKGKWAQTAAALVDNVASDAEDGAVIMAKGSNASRVSAFVEALTERAGGAHQE</sequence>
<dbReference type="Gene3D" id="3.90.190.20">
    <property type="entry name" value="Mur ligase, C-terminal domain"/>
    <property type="match status" value="1"/>
</dbReference>
<dbReference type="UniPathway" id="UPA00219"/>
<dbReference type="SUPFAM" id="SSF53244">
    <property type="entry name" value="MurD-like peptide ligases, peptide-binding domain"/>
    <property type="match status" value="1"/>
</dbReference>
<evidence type="ECO:0000256" key="11">
    <source>
        <dbReference type="RuleBase" id="RU004136"/>
    </source>
</evidence>
<evidence type="ECO:0000313" key="17">
    <source>
        <dbReference type="Proteomes" id="UP000621856"/>
    </source>
</evidence>
<dbReference type="Pfam" id="PF01225">
    <property type="entry name" value="Mur_ligase"/>
    <property type="match status" value="1"/>
</dbReference>
<keyword evidence="4 10" id="KW-0547">Nucleotide-binding</keyword>
<dbReference type="GO" id="GO:0005737">
    <property type="term" value="C:cytoplasm"/>
    <property type="evidence" value="ECO:0007669"/>
    <property type="project" value="UniProtKB-SubCell"/>
</dbReference>
<evidence type="ECO:0000256" key="7">
    <source>
        <dbReference type="ARBA" id="ARBA00022984"/>
    </source>
</evidence>
<keyword evidence="8 10" id="KW-0131">Cell cycle</keyword>
<dbReference type="InterPro" id="IPR036615">
    <property type="entry name" value="Mur_ligase_C_dom_sf"/>
</dbReference>
<dbReference type="NCBIfam" id="TIGR01143">
    <property type="entry name" value="murF"/>
    <property type="match status" value="1"/>
</dbReference>
<dbReference type="EC" id="6.3.2.10" evidence="10 11"/>
<dbReference type="EMBL" id="BMGZ01000003">
    <property type="protein sequence ID" value="GGI00486.1"/>
    <property type="molecule type" value="Genomic_DNA"/>
</dbReference>
<keyword evidence="2 10" id="KW-0436">Ligase</keyword>
<dbReference type="GO" id="GO:0051301">
    <property type="term" value="P:cell division"/>
    <property type="evidence" value="ECO:0007669"/>
    <property type="project" value="UniProtKB-KW"/>
</dbReference>
<evidence type="ECO:0000256" key="10">
    <source>
        <dbReference type="HAMAP-Rule" id="MF_02019"/>
    </source>
</evidence>
<evidence type="ECO:0000256" key="6">
    <source>
        <dbReference type="ARBA" id="ARBA00022960"/>
    </source>
</evidence>
<evidence type="ECO:0000256" key="5">
    <source>
        <dbReference type="ARBA" id="ARBA00022840"/>
    </source>
</evidence>
<dbReference type="InterPro" id="IPR036565">
    <property type="entry name" value="Mur-like_cat_sf"/>
</dbReference>
<feature type="domain" description="Mur ligase central" evidence="14">
    <location>
        <begin position="121"/>
        <end position="316"/>
    </location>
</feature>
<evidence type="ECO:0000256" key="2">
    <source>
        <dbReference type="ARBA" id="ARBA00022598"/>
    </source>
</evidence>
<dbReference type="Pfam" id="PF02875">
    <property type="entry name" value="Mur_ligase_C"/>
    <property type="match status" value="1"/>
</dbReference>
<dbReference type="GO" id="GO:0008360">
    <property type="term" value="P:regulation of cell shape"/>
    <property type="evidence" value="ECO:0007669"/>
    <property type="project" value="UniProtKB-KW"/>
</dbReference>
<reference evidence="16 18" key="2">
    <citation type="submission" date="2020-02" db="EMBL/GenBank/DDBJ databases">
        <title>Genome sequence of Parvularcula flava strain NH6-79.</title>
        <authorList>
            <person name="Abdul Karim M.H."/>
            <person name="Lam M.Q."/>
            <person name="Chen S.J."/>
            <person name="Yahya A."/>
            <person name="Shahir S."/>
            <person name="Shamsir M.S."/>
            <person name="Chong C.S."/>
        </authorList>
    </citation>
    <scope>NUCLEOTIDE SEQUENCE [LARGE SCALE GENOMIC DNA]</scope>
    <source>
        <strain evidence="16 18">NH6-79</strain>
    </source>
</reference>
<dbReference type="PANTHER" id="PTHR43024:SF1">
    <property type="entry name" value="UDP-N-ACETYLMURAMOYL-TRIPEPTIDE--D-ALANYL-D-ALANINE LIGASE"/>
    <property type="match status" value="1"/>
</dbReference>
<dbReference type="Gene3D" id="3.40.1190.10">
    <property type="entry name" value="Mur-like, catalytic domain"/>
    <property type="match status" value="1"/>
</dbReference>
<dbReference type="GO" id="GO:0047480">
    <property type="term" value="F:UDP-N-acetylmuramoyl-tripeptide-D-alanyl-D-alanine ligase activity"/>
    <property type="evidence" value="ECO:0007669"/>
    <property type="project" value="UniProtKB-UniRule"/>
</dbReference>
<comment type="caution">
    <text evidence="15">The sequence shown here is derived from an EMBL/GenBank/DDBJ whole genome shotgun (WGS) entry which is preliminary data.</text>
</comment>
<dbReference type="InterPro" id="IPR005863">
    <property type="entry name" value="UDP-N-AcMur_synth"/>
</dbReference>
<dbReference type="Proteomes" id="UP000818603">
    <property type="component" value="Unassembled WGS sequence"/>
</dbReference>
<name>A0A8J3EVG5_9PROT</name>
<dbReference type="Proteomes" id="UP000621856">
    <property type="component" value="Unassembled WGS sequence"/>
</dbReference>
<dbReference type="InterPro" id="IPR013221">
    <property type="entry name" value="Mur_ligase_cen"/>
</dbReference>
<comment type="pathway">
    <text evidence="10 11">Cell wall biogenesis; peptidoglycan biosynthesis.</text>
</comment>
<feature type="domain" description="Mur ligase N-terminal catalytic" evidence="12">
    <location>
        <begin position="39"/>
        <end position="109"/>
    </location>
</feature>
<evidence type="ECO:0000259" key="12">
    <source>
        <dbReference type="Pfam" id="PF01225"/>
    </source>
</evidence>
<dbReference type="GO" id="GO:0071555">
    <property type="term" value="P:cell wall organization"/>
    <property type="evidence" value="ECO:0007669"/>
    <property type="project" value="UniProtKB-KW"/>
</dbReference>
<dbReference type="Gene3D" id="3.40.1390.10">
    <property type="entry name" value="MurE/MurF, N-terminal domain"/>
    <property type="match status" value="1"/>
</dbReference>
<evidence type="ECO:0000313" key="15">
    <source>
        <dbReference type="EMBL" id="GGI00486.1"/>
    </source>
</evidence>
<dbReference type="GO" id="GO:0005524">
    <property type="term" value="F:ATP binding"/>
    <property type="evidence" value="ECO:0007669"/>
    <property type="project" value="UniProtKB-UniRule"/>
</dbReference>
<dbReference type="Pfam" id="PF08245">
    <property type="entry name" value="Mur_ligase_M"/>
    <property type="match status" value="1"/>
</dbReference>
<evidence type="ECO:0000256" key="9">
    <source>
        <dbReference type="ARBA" id="ARBA00023316"/>
    </source>
</evidence>
<dbReference type="HAMAP" id="MF_02019">
    <property type="entry name" value="MurF"/>
    <property type="match status" value="1"/>
</dbReference>
<keyword evidence="18" id="KW-1185">Reference proteome</keyword>
<comment type="catalytic activity">
    <reaction evidence="10 11">
        <text>D-alanyl-D-alanine + UDP-N-acetyl-alpha-D-muramoyl-L-alanyl-gamma-D-glutamyl-meso-2,6-diaminopimelate + ATP = UDP-N-acetyl-alpha-D-muramoyl-L-alanyl-gamma-D-glutamyl-meso-2,6-diaminopimeloyl-D-alanyl-D-alanine + ADP + phosphate + H(+)</text>
        <dbReference type="Rhea" id="RHEA:28374"/>
        <dbReference type="ChEBI" id="CHEBI:15378"/>
        <dbReference type="ChEBI" id="CHEBI:30616"/>
        <dbReference type="ChEBI" id="CHEBI:43474"/>
        <dbReference type="ChEBI" id="CHEBI:57822"/>
        <dbReference type="ChEBI" id="CHEBI:61386"/>
        <dbReference type="ChEBI" id="CHEBI:83905"/>
        <dbReference type="ChEBI" id="CHEBI:456216"/>
        <dbReference type="EC" id="6.3.2.10"/>
    </reaction>
</comment>
<reference evidence="15" key="1">
    <citation type="journal article" date="2014" name="Int. J. Syst. Evol. Microbiol.">
        <title>Complete genome sequence of Corynebacterium casei LMG S-19264T (=DSM 44701T), isolated from a smear-ripened cheese.</title>
        <authorList>
            <consortium name="US DOE Joint Genome Institute (JGI-PGF)"/>
            <person name="Walter F."/>
            <person name="Albersmeier A."/>
            <person name="Kalinowski J."/>
            <person name="Ruckert C."/>
        </authorList>
    </citation>
    <scope>NUCLEOTIDE SEQUENCE</scope>
    <source>
        <strain evidence="15">CGMCC 1.14984</strain>
    </source>
</reference>
<comment type="similarity">
    <text evidence="10">Belongs to the MurCDEF family. MurF subfamily.</text>
</comment>
<evidence type="ECO:0000256" key="1">
    <source>
        <dbReference type="ARBA" id="ARBA00022490"/>
    </source>
</evidence>
<evidence type="ECO:0000313" key="18">
    <source>
        <dbReference type="Proteomes" id="UP000818603"/>
    </source>
</evidence>
<dbReference type="RefSeq" id="WP_155141683.1">
    <property type="nucleotide sequence ID" value="NZ_BMGZ01000003.1"/>
</dbReference>
<evidence type="ECO:0000256" key="3">
    <source>
        <dbReference type="ARBA" id="ARBA00022618"/>
    </source>
</evidence>
<protein>
    <recommendedName>
        <fullName evidence="10 11">UDP-N-acetylmuramoyl-tripeptide--D-alanyl-D-alanine ligase</fullName>
        <ecNumber evidence="10 11">6.3.2.10</ecNumber>
    </recommendedName>
    <alternativeName>
        <fullName evidence="10">D-alanyl-D-alanine-adding enzyme</fullName>
    </alternativeName>
</protein>
<evidence type="ECO:0000256" key="8">
    <source>
        <dbReference type="ARBA" id="ARBA00023306"/>
    </source>
</evidence>
<keyword evidence="1 10" id="KW-0963">Cytoplasm</keyword>
<keyword evidence="9 10" id="KW-0961">Cell wall biogenesis/degradation</keyword>
<gene>
    <name evidence="10 15" type="primary">murF</name>
    <name evidence="16" type="ORF">FF098_014060</name>
    <name evidence="15" type="ORF">GCM10011355_28890</name>
</gene>
<dbReference type="EMBL" id="VCJR02000003">
    <property type="protein sequence ID" value="NHK29043.1"/>
    <property type="molecule type" value="Genomic_DNA"/>
</dbReference>
<evidence type="ECO:0000313" key="16">
    <source>
        <dbReference type="EMBL" id="NHK29043.1"/>
    </source>
</evidence>
<dbReference type="GO" id="GO:0009252">
    <property type="term" value="P:peptidoglycan biosynthetic process"/>
    <property type="evidence" value="ECO:0007669"/>
    <property type="project" value="UniProtKB-UniRule"/>
</dbReference>
<proteinExistence type="inferred from homology"/>
<dbReference type="InterPro" id="IPR004101">
    <property type="entry name" value="Mur_ligase_C"/>
</dbReference>
<keyword evidence="3 10" id="KW-0132">Cell division</keyword>
<dbReference type="InterPro" id="IPR000713">
    <property type="entry name" value="Mur_ligase_N"/>
</dbReference>
<dbReference type="SUPFAM" id="SSF53623">
    <property type="entry name" value="MurD-like peptide ligases, catalytic domain"/>
    <property type="match status" value="1"/>
</dbReference>
<accession>A0A8J3EVG5</accession>
<reference evidence="15" key="3">
    <citation type="submission" date="2020-09" db="EMBL/GenBank/DDBJ databases">
        <authorList>
            <person name="Sun Q."/>
            <person name="Zhou Y."/>
        </authorList>
    </citation>
    <scope>NUCLEOTIDE SEQUENCE</scope>
    <source>
        <strain evidence="15">CGMCC 1.14984</strain>
    </source>
</reference>
<comment type="function">
    <text evidence="10 11">Involved in cell wall formation. Catalyzes the final step in the synthesis of UDP-N-acetylmuramoyl-pentapeptide, the precursor of murein.</text>
</comment>
<feature type="binding site" evidence="10">
    <location>
        <begin position="123"/>
        <end position="129"/>
    </location>
    <ligand>
        <name>ATP</name>
        <dbReference type="ChEBI" id="CHEBI:30616"/>
    </ligand>
</feature>
<dbReference type="SUPFAM" id="SSF63418">
    <property type="entry name" value="MurE/MurF N-terminal domain"/>
    <property type="match status" value="1"/>
</dbReference>
<organism evidence="15 17">
    <name type="scientific">Aquisalinus luteolus</name>
    <dbReference type="NCBI Taxonomy" id="1566827"/>
    <lineage>
        <taxon>Bacteria</taxon>
        <taxon>Pseudomonadati</taxon>
        <taxon>Pseudomonadota</taxon>
        <taxon>Alphaproteobacteria</taxon>
        <taxon>Parvularculales</taxon>
        <taxon>Parvularculaceae</taxon>
        <taxon>Aquisalinus</taxon>
    </lineage>
</organism>
<dbReference type="PANTHER" id="PTHR43024">
    <property type="entry name" value="UDP-N-ACETYLMURAMOYL-TRIPEPTIDE--D-ALANYL-D-ALANINE LIGASE"/>
    <property type="match status" value="1"/>
</dbReference>